<dbReference type="CDD" id="cd00098">
    <property type="entry name" value="IgC1"/>
    <property type="match status" value="3"/>
</dbReference>
<gene>
    <name evidence="3" type="ORF">AB205_0097220</name>
</gene>
<name>A0A2G9QI58_AQUCT</name>
<feature type="non-terminal residue" evidence="3">
    <location>
        <position position="1"/>
    </location>
</feature>
<dbReference type="InterPro" id="IPR013783">
    <property type="entry name" value="Ig-like_fold"/>
</dbReference>
<feature type="domain" description="Ig-like" evidence="2">
    <location>
        <begin position="121"/>
        <end position="217"/>
    </location>
</feature>
<dbReference type="EMBL" id="KV980320">
    <property type="protein sequence ID" value="PIO15280.1"/>
    <property type="molecule type" value="Genomic_DNA"/>
</dbReference>
<feature type="domain" description="Ig-like" evidence="2">
    <location>
        <begin position="231"/>
        <end position="297"/>
    </location>
</feature>
<feature type="domain" description="Ig-like" evidence="2">
    <location>
        <begin position="21"/>
        <end position="106"/>
    </location>
</feature>
<dbReference type="FunFam" id="2.60.40.10:FF:001774">
    <property type="entry name" value="Uncharacterized LOC100216153"/>
    <property type="match status" value="3"/>
</dbReference>
<evidence type="ECO:0000259" key="2">
    <source>
        <dbReference type="PROSITE" id="PS50835"/>
    </source>
</evidence>
<dbReference type="SMART" id="SM00407">
    <property type="entry name" value="IGc1"/>
    <property type="match status" value="3"/>
</dbReference>
<evidence type="ECO:0000313" key="3">
    <source>
        <dbReference type="EMBL" id="PIO15280.1"/>
    </source>
</evidence>
<dbReference type="AlphaFoldDB" id="A0A2G9QI58"/>
<dbReference type="PANTHER" id="PTHR23411">
    <property type="entry name" value="TAPASIN"/>
    <property type="match status" value="1"/>
</dbReference>
<proteinExistence type="predicted"/>
<dbReference type="PROSITE" id="PS00290">
    <property type="entry name" value="IG_MHC"/>
    <property type="match status" value="3"/>
</dbReference>
<keyword evidence="1" id="KW-0393">Immunoglobulin domain</keyword>
<feature type="non-terminal residue" evidence="3">
    <location>
        <position position="339"/>
    </location>
</feature>
<keyword evidence="4" id="KW-1185">Reference proteome</keyword>
<dbReference type="Gene3D" id="2.60.40.10">
    <property type="entry name" value="Immunoglobulins"/>
    <property type="match status" value="3"/>
</dbReference>
<sequence length="339" mass="38815">NPWQPYVEALNTSYLIQKTKCKIQNKISGYFPDDLTVSWHKKTAETGVIHSIGKGKGFKQHITESRKQSDHTYACTASLVFTPKKDDHGVDFICEVDHPSLEQPIKKTTGKLPLIDLSWSPHVEEIETSTEALNTKCELRCKISGYFPEKMTVTWHKEKIKLTNTAQYKIPDIIHQLQPDNTYSCTAMLVFTPKLPEDLESEFICTVEHPTLKKPIEKKAKLPVKDLSWRPHVEEIETSTVALNTKCELRCKISGYFPEKLTVIWYKEKTKLTNTAQYKIPDIIHQLQPDNTYSCTAMLVFTPKLPGDLESEFICTVHHPTLKDPIEKKVKLPVKVILI</sequence>
<dbReference type="InterPro" id="IPR007110">
    <property type="entry name" value="Ig-like_dom"/>
</dbReference>
<reference evidence="4" key="1">
    <citation type="journal article" date="2017" name="Nat. Commun.">
        <title>The North American bullfrog draft genome provides insight into hormonal regulation of long noncoding RNA.</title>
        <authorList>
            <person name="Hammond S.A."/>
            <person name="Warren R.L."/>
            <person name="Vandervalk B.P."/>
            <person name="Kucuk E."/>
            <person name="Khan H."/>
            <person name="Gibb E.A."/>
            <person name="Pandoh P."/>
            <person name="Kirk H."/>
            <person name="Zhao Y."/>
            <person name="Jones M."/>
            <person name="Mungall A.J."/>
            <person name="Coope R."/>
            <person name="Pleasance S."/>
            <person name="Moore R.A."/>
            <person name="Holt R.A."/>
            <person name="Round J.M."/>
            <person name="Ohora S."/>
            <person name="Walle B.V."/>
            <person name="Veldhoen N."/>
            <person name="Helbing C.C."/>
            <person name="Birol I."/>
        </authorList>
    </citation>
    <scope>NUCLEOTIDE SEQUENCE [LARGE SCALE GENOMIC DNA]</scope>
</reference>
<dbReference type="Proteomes" id="UP000228934">
    <property type="component" value="Unassembled WGS sequence"/>
</dbReference>
<dbReference type="Pfam" id="PF07654">
    <property type="entry name" value="C1-set"/>
    <property type="match status" value="3"/>
</dbReference>
<dbReference type="InterPro" id="IPR050380">
    <property type="entry name" value="Immune_Resp_Modulators"/>
</dbReference>
<dbReference type="InterPro" id="IPR036179">
    <property type="entry name" value="Ig-like_dom_sf"/>
</dbReference>
<dbReference type="SUPFAM" id="SSF48726">
    <property type="entry name" value="Immunoglobulin"/>
    <property type="match status" value="3"/>
</dbReference>
<dbReference type="OrthoDB" id="10043043at2759"/>
<accession>A0A2G9QI58</accession>
<evidence type="ECO:0000313" key="4">
    <source>
        <dbReference type="Proteomes" id="UP000228934"/>
    </source>
</evidence>
<organism evidence="3 4">
    <name type="scientific">Aquarana catesbeiana</name>
    <name type="common">American bullfrog</name>
    <name type="synonym">Rana catesbeiana</name>
    <dbReference type="NCBI Taxonomy" id="8400"/>
    <lineage>
        <taxon>Eukaryota</taxon>
        <taxon>Metazoa</taxon>
        <taxon>Chordata</taxon>
        <taxon>Craniata</taxon>
        <taxon>Vertebrata</taxon>
        <taxon>Euteleostomi</taxon>
        <taxon>Amphibia</taxon>
        <taxon>Batrachia</taxon>
        <taxon>Anura</taxon>
        <taxon>Neobatrachia</taxon>
        <taxon>Ranoidea</taxon>
        <taxon>Ranidae</taxon>
        <taxon>Aquarana</taxon>
    </lineage>
</organism>
<dbReference type="InterPro" id="IPR003006">
    <property type="entry name" value="Ig/MHC_CS"/>
</dbReference>
<dbReference type="PROSITE" id="PS50835">
    <property type="entry name" value="IG_LIKE"/>
    <property type="match status" value="3"/>
</dbReference>
<dbReference type="InterPro" id="IPR003597">
    <property type="entry name" value="Ig_C1-set"/>
</dbReference>
<protein>
    <recommendedName>
        <fullName evidence="2">Ig-like domain-containing protein</fullName>
    </recommendedName>
</protein>
<evidence type="ECO:0000256" key="1">
    <source>
        <dbReference type="ARBA" id="ARBA00023319"/>
    </source>
</evidence>